<dbReference type="InterPro" id="IPR025629">
    <property type="entry name" value="DUF4287"/>
</dbReference>
<organism evidence="1 2">
    <name type="scientific">Saccharopolyspora cebuensis</name>
    <dbReference type="NCBI Taxonomy" id="418759"/>
    <lineage>
        <taxon>Bacteria</taxon>
        <taxon>Bacillati</taxon>
        <taxon>Actinomycetota</taxon>
        <taxon>Actinomycetes</taxon>
        <taxon>Pseudonocardiales</taxon>
        <taxon>Pseudonocardiaceae</taxon>
        <taxon>Saccharopolyspora</taxon>
    </lineage>
</organism>
<dbReference type="RefSeq" id="WP_345364255.1">
    <property type="nucleotide sequence ID" value="NZ_BAABII010000010.1"/>
</dbReference>
<keyword evidence="2" id="KW-1185">Reference proteome</keyword>
<sequence>MASTSTSAAIGSVVVRTGRTLDEWVRIVRASGLDPHDQEAVHRWLRTEHGLLRGPAWTVADAASRASADPRPVVERLRDVVEQFGDDVVADEDGGRVLFRRGRPFASAAARGAGVLLELRFAHPPGSDRMAEAADGVHRLELGSVAEIDGEVEALLQVAYSQCG</sequence>
<name>A0ABV4CUE1_9PSEU</name>
<evidence type="ECO:0000313" key="2">
    <source>
        <dbReference type="Proteomes" id="UP001564626"/>
    </source>
</evidence>
<protein>
    <submittedName>
        <fullName evidence="1">DUF4287 domain-containing protein</fullName>
    </submittedName>
</protein>
<comment type="caution">
    <text evidence="1">The sequence shown here is derived from an EMBL/GenBank/DDBJ whole genome shotgun (WGS) entry which is preliminary data.</text>
</comment>
<accession>A0ABV4CUE1</accession>
<reference evidence="1 2" key="1">
    <citation type="submission" date="2024-08" db="EMBL/GenBank/DDBJ databases">
        <title>Genome mining of Saccharopolyspora cebuensis PGLac3 from Nigerian medicinal plant.</title>
        <authorList>
            <person name="Ezeobiora C.E."/>
            <person name="Igbokwe N.H."/>
            <person name="Amin D.H."/>
            <person name="Mendie U.E."/>
        </authorList>
    </citation>
    <scope>NUCLEOTIDE SEQUENCE [LARGE SCALE GENOMIC DNA]</scope>
    <source>
        <strain evidence="1 2">PGLac3</strain>
    </source>
</reference>
<dbReference type="Pfam" id="PF14117">
    <property type="entry name" value="DUF4287"/>
    <property type="match status" value="1"/>
</dbReference>
<gene>
    <name evidence="1" type="ORF">AB8O55_26860</name>
</gene>
<dbReference type="Proteomes" id="UP001564626">
    <property type="component" value="Unassembled WGS sequence"/>
</dbReference>
<evidence type="ECO:0000313" key="1">
    <source>
        <dbReference type="EMBL" id="MEY8043044.1"/>
    </source>
</evidence>
<dbReference type="EMBL" id="JBGEHV010000075">
    <property type="protein sequence ID" value="MEY8043044.1"/>
    <property type="molecule type" value="Genomic_DNA"/>
</dbReference>
<proteinExistence type="predicted"/>